<dbReference type="InterPro" id="IPR036291">
    <property type="entry name" value="NAD(P)-bd_dom_sf"/>
</dbReference>
<dbReference type="Gene3D" id="3.90.25.10">
    <property type="entry name" value="UDP-galactose 4-epimerase, domain 1"/>
    <property type="match status" value="1"/>
</dbReference>
<gene>
    <name evidence="2" type="ORF">AAME72_08420</name>
</gene>
<protein>
    <submittedName>
        <fullName evidence="2">NAD(P)H-binding protein</fullName>
    </submittedName>
</protein>
<dbReference type="Pfam" id="PF05368">
    <property type="entry name" value="NmrA"/>
    <property type="match status" value="1"/>
</dbReference>
<dbReference type="RefSeq" id="WP_348789790.1">
    <property type="nucleotide sequence ID" value="NZ_CP157390.1"/>
</dbReference>
<evidence type="ECO:0000259" key="1">
    <source>
        <dbReference type="Pfam" id="PF05368"/>
    </source>
</evidence>
<dbReference type="EMBL" id="CP157390">
    <property type="protein sequence ID" value="XBM49880.1"/>
    <property type="molecule type" value="Genomic_DNA"/>
</dbReference>
<accession>A0AAU7GHT0</accession>
<reference evidence="2" key="1">
    <citation type="submission" date="2024-05" db="EMBL/GenBank/DDBJ databases">
        <title>The Natural Products Discovery Center: Release of the First 8490 Sequenced Strains for Exploring Actinobacteria Biosynthetic Diversity.</title>
        <authorList>
            <person name="Kalkreuter E."/>
            <person name="Kautsar S.A."/>
            <person name="Yang D."/>
            <person name="Bader C.D."/>
            <person name="Teijaro C.N."/>
            <person name="Fluegel L."/>
            <person name="Davis C.M."/>
            <person name="Simpson J.R."/>
            <person name="Lauterbach L."/>
            <person name="Steele A.D."/>
            <person name="Gui C."/>
            <person name="Meng S."/>
            <person name="Li G."/>
            <person name="Viehrig K."/>
            <person name="Ye F."/>
            <person name="Su P."/>
            <person name="Kiefer A.F."/>
            <person name="Nichols A."/>
            <person name="Cepeda A.J."/>
            <person name="Yan W."/>
            <person name="Fan B."/>
            <person name="Jiang Y."/>
            <person name="Adhikari A."/>
            <person name="Zheng C.-J."/>
            <person name="Schuster L."/>
            <person name="Cowan T.M."/>
            <person name="Smanski M.J."/>
            <person name="Chevrette M.G."/>
            <person name="de Carvalho L.P.S."/>
            <person name="Shen B."/>
        </authorList>
    </citation>
    <scope>NUCLEOTIDE SEQUENCE</scope>
    <source>
        <strain evidence="2">NPDC080035</strain>
    </source>
</reference>
<dbReference type="PANTHER" id="PTHR43162:SF1">
    <property type="entry name" value="PRESTALK A DIFFERENTIATION PROTEIN A"/>
    <property type="match status" value="1"/>
</dbReference>
<organism evidence="2">
    <name type="scientific">Leifsonia sp. NPDC080035</name>
    <dbReference type="NCBI Taxonomy" id="3143936"/>
    <lineage>
        <taxon>Bacteria</taxon>
        <taxon>Bacillati</taxon>
        <taxon>Actinomycetota</taxon>
        <taxon>Actinomycetes</taxon>
        <taxon>Micrococcales</taxon>
        <taxon>Microbacteriaceae</taxon>
        <taxon>Leifsonia</taxon>
    </lineage>
</organism>
<feature type="domain" description="NmrA-like" evidence="1">
    <location>
        <begin position="2"/>
        <end position="237"/>
    </location>
</feature>
<dbReference type="AlphaFoldDB" id="A0AAU7GHT0"/>
<dbReference type="InterPro" id="IPR008030">
    <property type="entry name" value="NmrA-like"/>
</dbReference>
<evidence type="ECO:0000313" key="2">
    <source>
        <dbReference type="EMBL" id="XBM49880.1"/>
    </source>
</evidence>
<dbReference type="PANTHER" id="PTHR43162">
    <property type="match status" value="1"/>
</dbReference>
<sequence>MTIAVTTPTGNVGRHLLRLVVQAGERPRVLVRDPERLDEAARGFVDAVATDQLDTESVVRATAGVEAVHWIVPPSGLDDPLEGYRRATDALLAAVRENGIRRVVFQSSSGAERRHGAGEIDGLAATEVALDDAGVDVTHLRCGYFFSNLLFDLDSLKAGTIATAFDVDAPMPWVAPEDIAAVAAVRLLDRSWSGRHVQAVHGPEDLSFRDVAAIVGDAVGRPIDVVQLGDDDVRATLTAAGMTPAQVEALVGMTAGIRDGYTPENPRDYTTTTPTTLAGWVPANLVPLLR</sequence>
<dbReference type="Gene3D" id="3.40.50.720">
    <property type="entry name" value="NAD(P)-binding Rossmann-like Domain"/>
    <property type="match status" value="1"/>
</dbReference>
<name>A0AAU7GHT0_9MICO</name>
<dbReference type="InterPro" id="IPR051604">
    <property type="entry name" value="Ergot_Alk_Oxidoreductase"/>
</dbReference>
<dbReference type="SUPFAM" id="SSF51735">
    <property type="entry name" value="NAD(P)-binding Rossmann-fold domains"/>
    <property type="match status" value="1"/>
</dbReference>
<proteinExistence type="predicted"/>